<evidence type="ECO:0000256" key="12">
    <source>
        <dbReference type="HAMAP-Rule" id="MF_01987"/>
    </source>
</evidence>
<keyword evidence="2 12" id="KW-0479">Metal-binding</keyword>
<feature type="binding site" evidence="12">
    <location>
        <position position="518"/>
    </location>
    <ligand>
        <name>ATP</name>
        <dbReference type="ChEBI" id="CHEBI:30616"/>
    </ligand>
</feature>
<dbReference type="Proteomes" id="UP000671995">
    <property type="component" value="Chromosome"/>
</dbReference>
<dbReference type="InterPro" id="IPR002139">
    <property type="entry name" value="Ribo/fructo_kinase"/>
</dbReference>
<dbReference type="EMBL" id="CP054257">
    <property type="protein sequence ID" value="QTQ11193.1"/>
    <property type="molecule type" value="Genomic_DNA"/>
</dbReference>
<feature type="binding site" evidence="12">
    <location>
        <position position="621"/>
    </location>
    <ligand>
        <name>K(+)</name>
        <dbReference type="ChEBI" id="CHEBI:29103"/>
    </ligand>
</feature>
<feature type="binding site" evidence="12">
    <location>
        <position position="578"/>
    </location>
    <ligand>
        <name>K(+)</name>
        <dbReference type="ChEBI" id="CHEBI:29103"/>
    </ligand>
</feature>
<evidence type="ECO:0000256" key="1">
    <source>
        <dbReference type="ARBA" id="ARBA00022679"/>
    </source>
</evidence>
<dbReference type="GO" id="GO:0019303">
    <property type="term" value="P:D-ribose catabolic process"/>
    <property type="evidence" value="ECO:0007669"/>
    <property type="project" value="UniProtKB-UniRule"/>
</dbReference>
<dbReference type="InterPro" id="IPR010982">
    <property type="entry name" value="Lambda_DNA-bd_dom_sf"/>
</dbReference>
<feature type="binding site" evidence="12">
    <location>
        <begin position="373"/>
        <end position="377"/>
    </location>
    <ligand>
        <name>substrate</name>
    </ligand>
</feature>
<comment type="subcellular location">
    <subcellularLocation>
        <location evidence="12">Cytoplasm</location>
    </subcellularLocation>
</comment>
<dbReference type="GO" id="GO:0046872">
    <property type="term" value="F:metal ion binding"/>
    <property type="evidence" value="ECO:0007669"/>
    <property type="project" value="UniProtKB-KW"/>
</dbReference>
<evidence type="ECO:0000256" key="10">
    <source>
        <dbReference type="ARBA" id="ARBA00023163"/>
    </source>
</evidence>
<dbReference type="Gene3D" id="1.10.260.40">
    <property type="entry name" value="lambda repressor-like DNA-binding domains"/>
    <property type="match status" value="1"/>
</dbReference>
<evidence type="ECO:0000256" key="7">
    <source>
        <dbReference type="ARBA" id="ARBA00022958"/>
    </source>
</evidence>
<dbReference type="PROSITE" id="PS50932">
    <property type="entry name" value="HTH_LACI_2"/>
    <property type="match status" value="1"/>
</dbReference>
<dbReference type="InterPro" id="IPR028082">
    <property type="entry name" value="Peripla_BP_I"/>
</dbReference>
<comment type="pathway">
    <text evidence="12">Carbohydrate metabolism; D-ribose degradation; D-ribose 5-phosphate from beta-D-ribopyranose: step 2/2.</text>
</comment>
<proteinExistence type="inferred from homology"/>
<keyword evidence="4 12" id="KW-0418">Kinase</keyword>
<accession>A0A975EYS4</accession>
<evidence type="ECO:0000256" key="9">
    <source>
        <dbReference type="ARBA" id="ARBA00023125"/>
    </source>
</evidence>
<dbReference type="Pfam" id="PF00294">
    <property type="entry name" value="PfkB"/>
    <property type="match status" value="1"/>
</dbReference>
<dbReference type="InterPro" id="IPR011877">
    <property type="entry name" value="Ribokinase"/>
</dbReference>
<comment type="similarity">
    <text evidence="12">Belongs to the carbohydrate kinase PfkB family. Ribokinase subfamily.</text>
</comment>
<keyword evidence="1 12" id="KW-0808">Transferase</keyword>
<dbReference type="GO" id="GO:0004747">
    <property type="term" value="F:ribokinase activity"/>
    <property type="evidence" value="ECO:0007669"/>
    <property type="project" value="UniProtKB-UniRule"/>
</dbReference>
<dbReference type="SUPFAM" id="SSF47413">
    <property type="entry name" value="lambda repressor-like DNA-binding domains"/>
    <property type="match status" value="1"/>
</dbReference>
<dbReference type="AlphaFoldDB" id="A0A975EYS4"/>
<dbReference type="GO" id="GO:0005524">
    <property type="term" value="F:ATP binding"/>
    <property type="evidence" value="ECO:0007669"/>
    <property type="project" value="UniProtKB-UniRule"/>
</dbReference>
<comment type="cofactor">
    <cofactor evidence="12">
        <name>Mg(2+)</name>
        <dbReference type="ChEBI" id="CHEBI:18420"/>
    </cofactor>
    <text evidence="12">Requires a divalent cation, most likely magnesium in vivo, as an electrophilic catalyst to aid phosphoryl group transfer. It is the chelate of the metal and the nucleotide that is the actual substrate.</text>
</comment>
<feature type="binding site" evidence="12">
    <location>
        <position position="615"/>
    </location>
    <ligand>
        <name>K(+)</name>
        <dbReference type="ChEBI" id="CHEBI:29103"/>
    </ligand>
</feature>
<feature type="binding site" evidence="12">
    <location>
        <position position="612"/>
    </location>
    <ligand>
        <name>K(+)</name>
        <dbReference type="ChEBI" id="CHEBI:29103"/>
    </ligand>
</feature>
<keyword evidence="10" id="KW-0804">Transcription</keyword>
<dbReference type="SUPFAM" id="SSF53822">
    <property type="entry name" value="Periplasmic binding protein-like I"/>
    <property type="match status" value="1"/>
</dbReference>
<feature type="active site" description="Proton acceptor" evidence="12">
    <location>
        <position position="582"/>
    </location>
</feature>
<evidence type="ECO:0000313" key="14">
    <source>
        <dbReference type="EMBL" id="QTQ11193.1"/>
    </source>
</evidence>
<name>A0A975EYS4_9SPIR</name>
<dbReference type="PANTHER" id="PTHR10584:SF166">
    <property type="entry name" value="RIBOKINASE"/>
    <property type="match status" value="1"/>
</dbReference>
<reference evidence="14" key="2">
    <citation type="journal article" date="2021" name="Microbiol. Resour. Announc.">
        <title>Complete Genome Sequences of Three Human Oral Treponema parvum Isolates.</title>
        <authorList>
            <person name="Zeng H."/>
            <person name="Watt R.M."/>
        </authorList>
    </citation>
    <scope>NUCLEOTIDE SEQUENCE</scope>
    <source>
        <strain evidence="14">ATCC 700773</strain>
    </source>
</reference>
<keyword evidence="7 12" id="KW-0630">Potassium</keyword>
<organism evidence="14 15">
    <name type="scientific">Treponema parvum</name>
    <dbReference type="NCBI Taxonomy" id="138851"/>
    <lineage>
        <taxon>Bacteria</taxon>
        <taxon>Pseudomonadati</taxon>
        <taxon>Spirochaetota</taxon>
        <taxon>Spirochaetia</taxon>
        <taxon>Spirochaetales</taxon>
        <taxon>Treponemataceae</taxon>
        <taxon>Treponema</taxon>
    </lineage>
</organism>
<keyword evidence="5 12" id="KW-0067">ATP-binding</keyword>
<dbReference type="GO" id="GO:0006355">
    <property type="term" value="P:regulation of DNA-templated transcription"/>
    <property type="evidence" value="ECO:0007669"/>
    <property type="project" value="InterPro"/>
</dbReference>
<feature type="domain" description="HTH lacI-type" evidence="13">
    <location>
        <begin position="1"/>
        <end position="47"/>
    </location>
</feature>
<keyword evidence="11 12" id="KW-0119">Carbohydrate metabolism</keyword>
<evidence type="ECO:0000259" key="13">
    <source>
        <dbReference type="PROSITE" id="PS50932"/>
    </source>
</evidence>
<gene>
    <name evidence="12" type="primary">rbsK</name>
    <name evidence="14" type="ORF">HRI96_02670</name>
</gene>
<dbReference type="GO" id="GO:0005829">
    <property type="term" value="C:cytosol"/>
    <property type="evidence" value="ECO:0007669"/>
    <property type="project" value="TreeGrafter"/>
</dbReference>
<evidence type="ECO:0000256" key="6">
    <source>
        <dbReference type="ARBA" id="ARBA00022842"/>
    </source>
</evidence>
<feature type="binding site" evidence="12">
    <location>
        <begin position="345"/>
        <end position="347"/>
    </location>
    <ligand>
        <name>substrate</name>
    </ligand>
</feature>
<comment type="function">
    <text evidence="12">Catalyzes the phosphorylation of ribose at O-5 in a reaction requiring ATP and magnesium. The resulting D-ribose-5-phosphate can then be used either for sythesis of nucleotides, histidine, and tryptophan, or as a component of the pentose phosphate pathway.</text>
</comment>
<dbReference type="PROSITE" id="PS00356">
    <property type="entry name" value="HTH_LACI_1"/>
    <property type="match status" value="1"/>
</dbReference>
<dbReference type="Pfam" id="PF00356">
    <property type="entry name" value="LacI"/>
    <property type="match status" value="1"/>
</dbReference>
<dbReference type="Pfam" id="PF13377">
    <property type="entry name" value="Peripla_BP_3"/>
    <property type="match status" value="1"/>
</dbReference>
<evidence type="ECO:0000313" key="15">
    <source>
        <dbReference type="Proteomes" id="UP000671995"/>
    </source>
</evidence>
<evidence type="ECO:0000256" key="2">
    <source>
        <dbReference type="ARBA" id="ARBA00022723"/>
    </source>
</evidence>
<dbReference type="Gene3D" id="3.40.50.2300">
    <property type="match status" value="2"/>
</dbReference>
<evidence type="ECO:0000256" key="11">
    <source>
        <dbReference type="ARBA" id="ARBA00023277"/>
    </source>
</evidence>
<feature type="binding site" evidence="12">
    <location>
        <position position="617"/>
    </location>
    <ligand>
        <name>K(+)</name>
        <dbReference type="ChEBI" id="CHEBI:29103"/>
    </ligand>
</feature>
<comment type="catalytic activity">
    <reaction evidence="12">
        <text>D-ribose + ATP = D-ribose 5-phosphate + ADP + H(+)</text>
        <dbReference type="Rhea" id="RHEA:13697"/>
        <dbReference type="ChEBI" id="CHEBI:15378"/>
        <dbReference type="ChEBI" id="CHEBI:30616"/>
        <dbReference type="ChEBI" id="CHEBI:47013"/>
        <dbReference type="ChEBI" id="CHEBI:78346"/>
        <dbReference type="ChEBI" id="CHEBI:456216"/>
        <dbReference type="EC" id="2.7.1.15"/>
    </reaction>
</comment>
<comment type="caution">
    <text evidence="12">Lacks conserved residue(s) required for the propagation of feature annotation.</text>
</comment>
<feature type="binding site" evidence="12">
    <location>
        <begin position="550"/>
        <end position="555"/>
    </location>
    <ligand>
        <name>ATP</name>
        <dbReference type="ChEBI" id="CHEBI:30616"/>
    </ligand>
</feature>
<dbReference type="InterPro" id="IPR011611">
    <property type="entry name" value="PfkB_dom"/>
</dbReference>
<reference evidence="14" key="1">
    <citation type="submission" date="2020-05" db="EMBL/GenBank/DDBJ databases">
        <authorList>
            <person name="Zeng H."/>
            <person name="Chan Y.K."/>
            <person name="Watt R.M."/>
        </authorList>
    </citation>
    <scope>NUCLEOTIDE SEQUENCE</scope>
    <source>
        <strain evidence="14">ATCC 700773</strain>
    </source>
</reference>
<dbReference type="PANTHER" id="PTHR10584">
    <property type="entry name" value="SUGAR KINASE"/>
    <property type="match status" value="1"/>
</dbReference>
<dbReference type="CDD" id="cd01174">
    <property type="entry name" value="ribokinase"/>
    <property type="match status" value="1"/>
</dbReference>
<dbReference type="RefSeq" id="WP_210117988.1">
    <property type="nucleotide sequence ID" value="NZ_CP054257.1"/>
</dbReference>
<keyword evidence="9 14" id="KW-0238">DNA-binding</keyword>
<feature type="binding site" evidence="12">
    <location>
        <position position="582"/>
    </location>
    <ligand>
        <name>substrate</name>
    </ligand>
</feature>
<protein>
    <recommendedName>
        <fullName evidence="12">Ribokinase</fullName>
        <shortName evidence="12">RK</shortName>
        <ecNumber evidence="12">2.7.1.15</ecNumber>
    </recommendedName>
</protein>
<evidence type="ECO:0000256" key="5">
    <source>
        <dbReference type="ARBA" id="ARBA00022840"/>
    </source>
</evidence>
<keyword evidence="3 12" id="KW-0547">Nucleotide-binding</keyword>
<evidence type="ECO:0000256" key="8">
    <source>
        <dbReference type="ARBA" id="ARBA00023015"/>
    </source>
</evidence>
<dbReference type="InterPro" id="IPR029056">
    <property type="entry name" value="Ribokinase-like"/>
</dbReference>
<sequence>MNMKDIANIAGVSISTVSKVVNDKAADISESTRKKVLDVIKKHKYHPYGLKSGAKYGMRILALIIPSVSKMYYGRLLESIEKEAAQNGYALSIFCSMFDENREHRLIMTVADGYYDGLVLVTFSGANASKYKNYKKPFVVIGVPFDHISSFYFDYVGMCERAVFELLEHKHKNIGCVFDNHSEEFIQGAKFAVSKAGLSADKLSCADLTSSTAGIGETSIAAGIEKEVEHLLSLGITAFFCGSVKIAACIYKLMDKSNWKIGRDVSLIAFEDEEVPDIFFPEISTVRINFENVASKAVNGLINFIDNGIIKTRSSKCDFLLKRTAGIAFPPSVKGREIVVIGSLNTDTILSLPHLPQAGETLMVRSKSSIPGGKGANQAIGAGRLNGQVSIIGRLGDDLKGHEIYRNLLNNNVNVEGIIFDARERTGSAYIMFDEKGNNTIAVYGGANDYFAASQLENAEKIISRSAYALIQTEIPIETVKTAINLCRKNGVKVILKPAPVVHIPPEFFKDLFLLIPNEMEARSMCPQKHTVEDQADFFIGQGIKNVIITLGEKGSFYTDGKTGVYYKAFDFTAIDTTGASDAFISALSVYLSEGNDMKSSIVFASYAAGLSVTKAGVQTSLPGREQLRDFERNSMKAACKP</sequence>
<keyword evidence="12" id="KW-0963">Cytoplasm</keyword>
<keyword evidence="8" id="KW-0805">Transcription regulation</keyword>
<dbReference type="Gene3D" id="3.40.1190.20">
    <property type="match status" value="1"/>
</dbReference>
<dbReference type="HAMAP" id="MF_01987">
    <property type="entry name" value="Ribokinase"/>
    <property type="match status" value="1"/>
</dbReference>
<dbReference type="InterPro" id="IPR046335">
    <property type="entry name" value="LacI/GalR-like_sensor"/>
</dbReference>
<evidence type="ECO:0000256" key="3">
    <source>
        <dbReference type="ARBA" id="ARBA00022741"/>
    </source>
</evidence>
<feature type="binding site" evidence="12">
    <location>
        <position position="474"/>
    </location>
    <ligand>
        <name>substrate</name>
    </ligand>
</feature>
<comment type="activity regulation">
    <text evidence="12">Activated by a monovalent cation that binds near, but not in, the active site. The most likely occupant of the site in vivo is potassium. Ion binding induces a conformational change that may alter substrate affinity.</text>
</comment>
<keyword evidence="6 12" id="KW-0460">Magnesium</keyword>
<evidence type="ECO:0000256" key="4">
    <source>
        <dbReference type="ARBA" id="ARBA00022777"/>
    </source>
</evidence>
<comment type="subunit">
    <text evidence="12">Homodimer.</text>
</comment>
<dbReference type="SUPFAM" id="SSF53613">
    <property type="entry name" value="Ribokinase-like"/>
    <property type="match status" value="1"/>
</dbReference>
<dbReference type="EC" id="2.7.1.15" evidence="12"/>
<dbReference type="CDD" id="cd01392">
    <property type="entry name" value="HTH_LacI"/>
    <property type="match status" value="1"/>
</dbReference>
<dbReference type="InterPro" id="IPR000843">
    <property type="entry name" value="HTH_LacI"/>
</dbReference>
<dbReference type="SMART" id="SM00354">
    <property type="entry name" value="HTH_LACI"/>
    <property type="match status" value="1"/>
</dbReference>
<feature type="binding site" evidence="12">
    <location>
        <position position="576"/>
    </location>
    <ligand>
        <name>K(+)</name>
        <dbReference type="ChEBI" id="CHEBI:29103"/>
    </ligand>
</feature>
<dbReference type="PRINTS" id="PR00990">
    <property type="entry name" value="RIBOKINASE"/>
</dbReference>
<dbReference type="CDD" id="cd06267">
    <property type="entry name" value="PBP1_LacI_sugar_binding-like"/>
    <property type="match status" value="1"/>
</dbReference>
<dbReference type="GO" id="GO:0003677">
    <property type="term" value="F:DNA binding"/>
    <property type="evidence" value="ECO:0007669"/>
    <property type="project" value="UniProtKB-KW"/>
</dbReference>